<dbReference type="STRING" id="399550.Smar_0958"/>
<name>A3DN47_STAMF</name>
<dbReference type="OrthoDB" id="35747at2157"/>
<dbReference type="GeneID" id="4907658"/>
<proteinExistence type="predicted"/>
<sequence>MGKVVKIGCCGFPVSRRKYYKIHRLVELQNTFYNLPSREWAEKIRAEAPREFEFTVKAWQVITHPYRSPTWRKLKNKPAGNIENYGWLKPTRENLEALIKTLEIADVLEAKIIVLQTPGSMPYNEESKKWILEFFDKTGEIISNKYLIGWEPRGEWAKHISEYGEILREHRIIHVVDPFRYEPVSIVDGVAYYRLHGIGGGEVNYRYKYSVEDLEKLATILEQRVFETAYVLFNNVYMLDDSMRFKEILKKHPSLTPV</sequence>
<reference evidence="2" key="1">
    <citation type="journal article" date="2009" name="BMC Genomics">
        <title>The complete genome sequence of Staphylothermus marinus reveals differences in sulfur metabolism among heterotrophic Crenarchaeota.</title>
        <authorList>
            <person name="Anderson I.J."/>
            <person name="Dharmarajan L."/>
            <person name="Rodriguez J."/>
            <person name="Hooper S."/>
            <person name="Porat I."/>
            <person name="Ulrich L.E."/>
            <person name="Elkins J.G."/>
            <person name="Mavromatis K."/>
            <person name="Sun H."/>
            <person name="Land M."/>
            <person name="Lapidus A."/>
            <person name="Lucas S."/>
            <person name="Barry K."/>
            <person name="Huber H."/>
            <person name="Zhulin I.B."/>
            <person name="Whitman W.B."/>
            <person name="Mukhopadhyay B."/>
            <person name="Woese C."/>
            <person name="Bristow J."/>
            <person name="Kyrpides N."/>
        </authorList>
    </citation>
    <scope>NUCLEOTIDE SEQUENCE [LARGE SCALE GENOMIC DNA]</scope>
    <source>
        <strain evidence="2">ATCC 43588 / DSM 3639 / JCM 9404 / F1</strain>
    </source>
</reference>
<keyword evidence="2" id="KW-1185">Reference proteome</keyword>
<dbReference type="PANTHER" id="PTHR30348">
    <property type="entry name" value="UNCHARACTERIZED PROTEIN YECE"/>
    <property type="match status" value="1"/>
</dbReference>
<dbReference type="Pfam" id="PF01904">
    <property type="entry name" value="DUF72"/>
    <property type="match status" value="1"/>
</dbReference>
<dbReference type="InterPro" id="IPR002763">
    <property type="entry name" value="DUF72"/>
</dbReference>
<dbReference type="eggNOG" id="arCOG04291">
    <property type="taxonomic scope" value="Archaea"/>
</dbReference>
<dbReference type="AlphaFoldDB" id="A3DN47"/>
<organism evidence="1 2">
    <name type="scientific">Staphylothermus marinus (strain ATCC 43588 / DSM 3639 / JCM 9404 / F1)</name>
    <dbReference type="NCBI Taxonomy" id="399550"/>
    <lineage>
        <taxon>Archaea</taxon>
        <taxon>Thermoproteota</taxon>
        <taxon>Thermoprotei</taxon>
        <taxon>Desulfurococcales</taxon>
        <taxon>Desulfurococcaceae</taxon>
        <taxon>Staphylothermus</taxon>
    </lineage>
</organism>
<dbReference type="Proteomes" id="UP000000254">
    <property type="component" value="Chromosome"/>
</dbReference>
<dbReference type="PANTHER" id="PTHR30348:SF4">
    <property type="entry name" value="DUF72 DOMAIN-CONTAINING PROTEIN"/>
    <property type="match status" value="1"/>
</dbReference>
<protein>
    <recommendedName>
        <fullName evidence="3">DUF72 domain-containing protein</fullName>
    </recommendedName>
</protein>
<accession>A3DN47</accession>
<dbReference type="KEGG" id="smr:Smar_0958"/>
<evidence type="ECO:0000313" key="2">
    <source>
        <dbReference type="Proteomes" id="UP000000254"/>
    </source>
</evidence>
<dbReference type="SUPFAM" id="SSF117396">
    <property type="entry name" value="TM1631-like"/>
    <property type="match status" value="1"/>
</dbReference>
<dbReference type="EMBL" id="CP000575">
    <property type="protein sequence ID" value="ABN70057.1"/>
    <property type="molecule type" value="Genomic_DNA"/>
</dbReference>
<dbReference type="HOGENOM" id="CLU_1192595_0_0_2"/>
<evidence type="ECO:0008006" key="3">
    <source>
        <dbReference type="Google" id="ProtNLM"/>
    </source>
</evidence>
<gene>
    <name evidence="1" type="ordered locus">Smar_0958</name>
</gene>
<evidence type="ECO:0000313" key="1">
    <source>
        <dbReference type="EMBL" id="ABN70057.1"/>
    </source>
</evidence>
<dbReference type="InterPro" id="IPR036520">
    <property type="entry name" value="UPF0759_sf"/>
</dbReference>
<reference evidence="1 2" key="2">
    <citation type="journal article" date="2009" name="Stand. Genomic Sci.">
        <title>Complete genome sequence of Staphylothermus marinus Stetter and Fiala 1986 type strain F1.</title>
        <authorList>
            <person name="Anderson I.J."/>
            <person name="Sun H."/>
            <person name="Lapidus A."/>
            <person name="Copeland A."/>
            <person name="Glavina Del Rio T."/>
            <person name="Tice H."/>
            <person name="Dalin E."/>
            <person name="Lucas S."/>
            <person name="Barry K."/>
            <person name="Land M."/>
            <person name="Richardson P."/>
            <person name="Huber H."/>
            <person name="Kyrpides N.C."/>
        </authorList>
    </citation>
    <scope>NUCLEOTIDE SEQUENCE [LARGE SCALE GENOMIC DNA]</scope>
    <source>
        <strain evidence="2">ATCC 43588 / DSM 3639 / JCM 9404 / F1</strain>
    </source>
</reference>
<dbReference type="Gene3D" id="3.20.20.410">
    <property type="entry name" value="Protein of unknown function UPF0759"/>
    <property type="match status" value="1"/>
</dbReference>
<dbReference type="RefSeq" id="WP_011839248.1">
    <property type="nucleotide sequence ID" value="NC_009033.1"/>
</dbReference>